<proteinExistence type="predicted"/>
<accession>A0A520RY72</accession>
<organism evidence="2 3">
    <name type="scientific">OM182 bacterium</name>
    <dbReference type="NCBI Taxonomy" id="2510334"/>
    <lineage>
        <taxon>Bacteria</taxon>
        <taxon>Pseudomonadati</taxon>
        <taxon>Pseudomonadota</taxon>
        <taxon>Gammaproteobacteria</taxon>
        <taxon>OMG group</taxon>
        <taxon>OM182 clade</taxon>
    </lineage>
</organism>
<comment type="caution">
    <text evidence="2">The sequence shown here is derived from an EMBL/GenBank/DDBJ whole genome shotgun (WGS) entry which is preliminary data.</text>
</comment>
<keyword evidence="1" id="KW-0812">Transmembrane</keyword>
<reference evidence="2 3" key="1">
    <citation type="submission" date="2019-02" db="EMBL/GenBank/DDBJ databases">
        <title>Prokaryotic population dynamics and viral predation in marine succession experiment using metagenomics: the confinement effect.</title>
        <authorList>
            <person name="Haro-Moreno J.M."/>
            <person name="Rodriguez-Valera F."/>
            <person name="Lopez-Perez M."/>
        </authorList>
    </citation>
    <scope>NUCLEOTIDE SEQUENCE [LARGE SCALE GENOMIC DNA]</scope>
    <source>
        <strain evidence="2">MED-G157</strain>
    </source>
</reference>
<evidence type="ECO:0000313" key="3">
    <source>
        <dbReference type="Proteomes" id="UP000316199"/>
    </source>
</evidence>
<feature type="transmembrane region" description="Helical" evidence="1">
    <location>
        <begin position="7"/>
        <end position="29"/>
    </location>
</feature>
<sequence length="192" mass="21276">MKQAKNLILTLSGVTGIVMIVSITFFIVMSMSIAQKVDELDRVLMAVAKRGIQLADGIETIAEMEVKIQQVIEQNDQVNSNLGKLQSSLAQSSQDLKREEVNTKEAISEQNANILKAQASILKSLTGGVDEIEKLIEKSVKLKPLENAQSSLDMQVKDVNKILVTVEKKIQDLYVIKQAEMESVFKDLSRSE</sequence>
<dbReference type="EMBL" id="SHAG01000044">
    <property type="protein sequence ID" value="RZO75196.1"/>
    <property type="molecule type" value="Genomic_DNA"/>
</dbReference>
<keyword evidence="1" id="KW-1133">Transmembrane helix</keyword>
<evidence type="ECO:0000313" key="2">
    <source>
        <dbReference type="EMBL" id="RZO75196.1"/>
    </source>
</evidence>
<dbReference type="Proteomes" id="UP000316199">
    <property type="component" value="Unassembled WGS sequence"/>
</dbReference>
<name>A0A520RY72_9GAMM</name>
<gene>
    <name evidence="2" type="ORF">EVA68_07555</name>
</gene>
<evidence type="ECO:0000256" key="1">
    <source>
        <dbReference type="SAM" id="Phobius"/>
    </source>
</evidence>
<dbReference type="AlphaFoldDB" id="A0A520RY72"/>
<keyword evidence="1" id="KW-0472">Membrane</keyword>
<protein>
    <submittedName>
        <fullName evidence="2">Uncharacterized protein</fullName>
    </submittedName>
</protein>